<accession>A0ABQ9FNX3</accession>
<evidence type="ECO:0000256" key="1">
    <source>
        <dbReference type="PROSITE-ProRule" id="PRU00176"/>
    </source>
</evidence>
<comment type="caution">
    <text evidence="3">The sequence shown here is derived from an EMBL/GenBank/DDBJ whole genome shotgun (WGS) entry which is preliminary data.</text>
</comment>
<protein>
    <recommendedName>
        <fullName evidence="2">RRM domain-containing protein</fullName>
    </recommendedName>
</protein>
<dbReference type="Proteomes" id="UP001217089">
    <property type="component" value="Unassembled WGS sequence"/>
</dbReference>
<dbReference type="InterPro" id="IPR000504">
    <property type="entry name" value="RRM_dom"/>
</dbReference>
<evidence type="ECO:0000259" key="2">
    <source>
        <dbReference type="PROSITE" id="PS50102"/>
    </source>
</evidence>
<name>A0ABQ9FNX3_TEGGR</name>
<reference evidence="3 4" key="1">
    <citation type="submission" date="2022-12" db="EMBL/GenBank/DDBJ databases">
        <title>Chromosome-level genome of Tegillarca granosa.</title>
        <authorList>
            <person name="Kim J."/>
        </authorList>
    </citation>
    <scope>NUCLEOTIDE SEQUENCE [LARGE SCALE GENOMIC DNA]</scope>
    <source>
        <strain evidence="3">Teg-2019</strain>
        <tissue evidence="3">Adductor muscle</tissue>
    </source>
</reference>
<dbReference type="InterPro" id="IPR035979">
    <property type="entry name" value="RBD_domain_sf"/>
</dbReference>
<dbReference type="Gene3D" id="3.30.70.330">
    <property type="match status" value="2"/>
</dbReference>
<feature type="domain" description="RRM" evidence="2">
    <location>
        <begin position="143"/>
        <end position="224"/>
    </location>
</feature>
<gene>
    <name evidence="3" type="ORF">KUTeg_003497</name>
</gene>
<keyword evidence="4" id="KW-1185">Reference proteome</keyword>
<keyword evidence="1" id="KW-0694">RNA-binding</keyword>
<dbReference type="PROSITE" id="PS50102">
    <property type="entry name" value="RRM"/>
    <property type="match status" value="1"/>
</dbReference>
<dbReference type="SUPFAM" id="SSF54928">
    <property type="entry name" value="RNA-binding domain, RBD"/>
    <property type="match status" value="1"/>
</dbReference>
<dbReference type="EMBL" id="JARBDR010000214">
    <property type="protein sequence ID" value="KAJ8318406.1"/>
    <property type="molecule type" value="Genomic_DNA"/>
</dbReference>
<evidence type="ECO:0000313" key="4">
    <source>
        <dbReference type="Proteomes" id="UP001217089"/>
    </source>
</evidence>
<dbReference type="InterPro" id="IPR012677">
    <property type="entry name" value="Nucleotide-bd_a/b_plait_sf"/>
</dbReference>
<evidence type="ECO:0000313" key="3">
    <source>
        <dbReference type="EMBL" id="KAJ8318406.1"/>
    </source>
</evidence>
<proteinExistence type="predicted"/>
<sequence length="244" mass="27467">MKIFFFKMQSITRFIARVLPKRPTLLRPVNSTLGSAVNASRCICTCKIFHKYPKNEEKSNYVEVSNLPFETKLEDLKAYFEDAEFLEEPELISSIRGFQTGTAVLKVANPDLVVEKNATNFSGRDIRVRSVKEERALALNGKTVVKLTNLPFDWGVSDIYEFLYTQGVGKIMLMVVPPSLVFGSNCAGRAYVAFHNIEDKAEAVQLLTGVSAGRRMIQVEESNIVEGYLDRARARKRAAEMNDN</sequence>
<organism evidence="3 4">
    <name type="scientific">Tegillarca granosa</name>
    <name type="common">Malaysian cockle</name>
    <name type="synonym">Anadara granosa</name>
    <dbReference type="NCBI Taxonomy" id="220873"/>
    <lineage>
        <taxon>Eukaryota</taxon>
        <taxon>Metazoa</taxon>
        <taxon>Spiralia</taxon>
        <taxon>Lophotrochozoa</taxon>
        <taxon>Mollusca</taxon>
        <taxon>Bivalvia</taxon>
        <taxon>Autobranchia</taxon>
        <taxon>Pteriomorphia</taxon>
        <taxon>Arcoida</taxon>
        <taxon>Arcoidea</taxon>
        <taxon>Arcidae</taxon>
        <taxon>Tegillarca</taxon>
    </lineage>
</organism>